<proteinExistence type="predicted"/>
<reference evidence="1 2" key="1">
    <citation type="journal article" date="2016" name="DNA Res.">
        <title>The draft genome of MD-2 pineapple using hybrid error correction of long reads.</title>
        <authorList>
            <person name="Redwan R.M."/>
            <person name="Saidin A."/>
            <person name="Kumar S.V."/>
        </authorList>
    </citation>
    <scope>NUCLEOTIDE SEQUENCE [LARGE SCALE GENOMIC DNA]</scope>
    <source>
        <strain evidence="2">cv. MD2</strain>
        <tissue evidence="1">Leaf</tissue>
    </source>
</reference>
<name>A0A199VEF2_ANACO</name>
<accession>A0A199VEF2</accession>
<evidence type="ECO:0000313" key="1">
    <source>
        <dbReference type="EMBL" id="OAY75497.1"/>
    </source>
</evidence>
<dbReference type="Proteomes" id="UP000092600">
    <property type="component" value="Unassembled WGS sequence"/>
</dbReference>
<comment type="caution">
    <text evidence="1">The sequence shown here is derived from an EMBL/GenBank/DDBJ whole genome shotgun (WGS) entry which is preliminary data.</text>
</comment>
<dbReference type="AlphaFoldDB" id="A0A199VEF2"/>
<gene>
    <name evidence="1" type="ORF">ACMD2_23541</name>
</gene>
<organism evidence="1 2">
    <name type="scientific">Ananas comosus</name>
    <name type="common">Pineapple</name>
    <name type="synonym">Ananas ananas</name>
    <dbReference type="NCBI Taxonomy" id="4615"/>
    <lineage>
        <taxon>Eukaryota</taxon>
        <taxon>Viridiplantae</taxon>
        <taxon>Streptophyta</taxon>
        <taxon>Embryophyta</taxon>
        <taxon>Tracheophyta</taxon>
        <taxon>Spermatophyta</taxon>
        <taxon>Magnoliopsida</taxon>
        <taxon>Liliopsida</taxon>
        <taxon>Poales</taxon>
        <taxon>Bromeliaceae</taxon>
        <taxon>Bromelioideae</taxon>
        <taxon>Ananas</taxon>
    </lineage>
</organism>
<protein>
    <submittedName>
        <fullName evidence="1">Uncharacterized protein</fullName>
    </submittedName>
</protein>
<sequence length="150" mass="17618">MSRQGHPIRRRFPRRRRDLIPPSEVRAQQSLRRKVWSDFKLARTSADGRRVIILRSANNSCVREGRFCRHTDNAWSVMLHPSSRSLVFICYEGEKWCTKYCNVLKPRRKGQDGHDCPRYPSNIRLTSPLLQSFPNMHANYLVNERGEPSP</sequence>
<dbReference type="EMBL" id="LSRQ01002081">
    <property type="protein sequence ID" value="OAY75497.1"/>
    <property type="molecule type" value="Genomic_DNA"/>
</dbReference>
<evidence type="ECO:0000313" key="2">
    <source>
        <dbReference type="Proteomes" id="UP000092600"/>
    </source>
</evidence>